<dbReference type="InterPro" id="IPR050812">
    <property type="entry name" value="Preph/Arog_dehydrog"/>
</dbReference>
<evidence type="ECO:0000256" key="10">
    <source>
        <dbReference type="ARBA" id="ARBA00049260"/>
    </source>
</evidence>
<dbReference type="InterPro" id="IPR036291">
    <property type="entry name" value="NAD(P)-bd_dom_sf"/>
</dbReference>
<dbReference type="EC" id="1.3.1.12" evidence="3"/>
<evidence type="ECO:0000259" key="11">
    <source>
        <dbReference type="PROSITE" id="PS51176"/>
    </source>
</evidence>
<dbReference type="GO" id="GO:0006571">
    <property type="term" value="P:tyrosine biosynthetic process"/>
    <property type="evidence" value="ECO:0007669"/>
    <property type="project" value="UniProtKB-UniPathway"/>
</dbReference>
<evidence type="ECO:0000256" key="2">
    <source>
        <dbReference type="ARBA" id="ARBA00007964"/>
    </source>
</evidence>
<dbReference type="InterPro" id="IPR008927">
    <property type="entry name" value="6-PGluconate_DH-like_C_sf"/>
</dbReference>
<dbReference type="Gene3D" id="3.40.50.720">
    <property type="entry name" value="NAD(P)-binding Rossmann-like Domain"/>
    <property type="match status" value="1"/>
</dbReference>
<evidence type="ECO:0000313" key="13">
    <source>
        <dbReference type="EMBL" id="KRL92563.1"/>
    </source>
</evidence>
<dbReference type="InterPro" id="IPR046825">
    <property type="entry name" value="PDH_C"/>
</dbReference>
<dbReference type="RefSeq" id="WP_056953267.1">
    <property type="nucleotide sequence ID" value="NZ_AZFK01000002.1"/>
</dbReference>
<dbReference type="GO" id="GO:0070403">
    <property type="term" value="F:NAD+ binding"/>
    <property type="evidence" value="ECO:0007669"/>
    <property type="project" value="InterPro"/>
</dbReference>
<dbReference type="Pfam" id="PF02153">
    <property type="entry name" value="PDH_N"/>
    <property type="match status" value="1"/>
</dbReference>
<dbReference type="PANTHER" id="PTHR21363">
    <property type="entry name" value="PREPHENATE DEHYDROGENASE"/>
    <property type="match status" value="1"/>
</dbReference>
<dbReference type="PATRIC" id="fig|1423760.3.peg.1738"/>
<dbReference type="SUPFAM" id="SSF55021">
    <property type="entry name" value="ACT-like"/>
    <property type="match status" value="1"/>
</dbReference>
<reference evidence="13 14" key="1">
    <citation type="journal article" date="2015" name="Genome Announc.">
        <title>Expanding the biotechnology potential of lactobacilli through comparative genomics of 213 strains and associated genera.</title>
        <authorList>
            <person name="Sun Z."/>
            <person name="Harris H.M."/>
            <person name="McCann A."/>
            <person name="Guo C."/>
            <person name="Argimon S."/>
            <person name="Zhang W."/>
            <person name="Yang X."/>
            <person name="Jeffery I.B."/>
            <person name="Cooney J.C."/>
            <person name="Kagawa T.F."/>
            <person name="Liu W."/>
            <person name="Song Y."/>
            <person name="Salvetti E."/>
            <person name="Wrobel A."/>
            <person name="Rasinkangas P."/>
            <person name="Parkhill J."/>
            <person name="Rea M.C."/>
            <person name="O'Sullivan O."/>
            <person name="Ritari J."/>
            <person name="Douillard F.P."/>
            <person name="Paul Ross R."/>
            <person name="Yang R."/>
            <person name="Briner A.E."/>
            <person name="Felis G.E."/>
            <person name="de Vos W.M."/>
            <person name="Barrangou R."/>
            <person name="Klaenhammer T.R."/>
            <person name="Caufield P.W."/>
            <person name="Cui Y."/>
            <person name="Zhang H."/>
            <person name="O'Toole P.W."/>
        </authorList>
    </citation>
    <scope>NUCLEOTIDE SEQUENCE [LARGE SCALE GENOMIC DNA]</scope>
    <source>
        <strain evidence="13 14">DSM 15946</strain>
    </source>
</reference>
<dbReference type="InterPro" id="IPR045865">
    <property type="entry name" value="ACT-like_dom_sf"/>
</dbReference>
<dbReference type="EMBL" id="AZFK01000002">
    <property type="protein sequence ID" value="KRL92563.1"/>
    <property type="molecule type" value="Genomic_DNA"/>
</dbReference>
<name>A0A0R1UMH0_9LACO</name>
<keyword evidence="5" id="KW-0827">Tyrosine biosynthesis</keyword>
<dbReference type="GO" id="GO:0004665">
    <property type="term" value="F:prephenate dehydrogenase (NADP+) activity"/>
    <property type="evidence" value="ECO:0007669"/>
    <property type="project" value="InterPro"/>
</dbReference>
<dbReference type="InterPro" id="IPR003099">
    <property type="entry name" value="Prephen_DH"/>
</dbReference>
<dbReference type="InterPro" id="IPR002912">
    <property type="entry name" value="ACT_dom"/>
</dbReference>
<evidence type="ECO:0000256" key="5">
    <source>
        <dbReference type="ARBA" id="ARBA00022498"/>
    </source>
</evidence>
<organism evidence="13 14">
    <name type="scientific">Limosilactobacillus ingluviei DSM 15946</name>
    <dbReference type="NCBI Taxonomy" id="1423760"/>
    <lineage>
        <taxon>Bacteria</taxon>
        <taxon>Bacillati</taxon>
        <taxon>Bacillota</taxon>
        <taxon>Bacilli</taxon>
        <taxon>Lactobacillales</taxon>
        <taxon>Lactobacillaceae</taxon>
        <taxon>Limosilactobacillus</taxon>
    </lineage>
</organism>
<keyword evidence="9" id="KW-0057">Aromatic amino acid biosynthesis</keyword>
<dbReference type="SUPFAM" id="SSF48179">
    <property type="entry name" value="6-phosphogluconate dehydrogenase C-terminal domain-like"/>
    <property type="match status" value="1"/>
</dbReference>
<feature type="domain" description="Prephenate/arogenate dehydrogenase" evidence="11">
    <location>
        <begin position="1"/>
        <end position="289"/>
    </location>
</feature>
<evidence type="ECO:0000256" key="4">
    <source>
        <dbReference type="ARBA" id="ARBA00016891"/>
    </source>
</evidence>
<keyword evidence="6" id="KW-0028">Amino-acid biosynthesis</keyword>
<dbReference type="Gene3D" id="1.10.3660.10">
    <property type="entry name" value="6-phosphogluconate dehydrogenase C-terminal like domain"/>
    <property type="match status" value="1"/>
</dbReference>
<dbReference type="GO" id="GO:0008977">
    <property type="term" value="F:prephenate dehydrogenase (NAD+) activity"/>
    <property type="evidence" value="ECO:0007669"/>
    <property type="project" value="UniProtKB-EC"/>
</dbReference>
<accession>A0A0R1UMH0</accession>
<evidence type="ECO:0000256" key="3">
    <source>
        <dbReference type="ARBA" id="ARBA00012068"/>
    </source>
</evidence>
<evidence type="ECO:0000256" key="7">
    <source>
        <dbReference type="ARBA" id="ARBA00023002"/>
    </source>
</evidence>
<comment type="similarity">
    <text evidence="2">Belongs to the prephenate/arogenate dehydrogenase family.</text>
</comment>
<evidence type="ECO:0000256" key="6">
    <source>
        <dbReference type="ARBA" id="ARBA00022605"/>
    </source>
</evidence>
<dbReference type="PROSITE" id="PS51671">
    <property type="entry name" value="ACT"/>
    <property type="match status" value="1"/>
</dbReference>
<dbReference type="Pfam" id="PF20463">
    <property type="entry name" value="PDH_C"/>
    <property type="match status" value="1"/>
</dbReference>
<keyword evidence="8" id="KW-0520">NAD</keyword>
<evidence type="ECO:0000259" key="12">
    <source>
        <dbReference type="PROSITE" id="PS51671"/>
    </source>
</evidence>
<proteinExistence type="inferred from homology"/>
<sequence length="360" mass="38269">MTTVFFKGLGLIGSSLAQAIKLAHPDVIILASDPAPATIPYARQQGWLDAGVSEFERVAEADFIFLASPVDQIVADLKTLATRPLKPGVIVTDVGSTKQAILTAAAALADQKITFIGGHPMAGSHKSGVTAGRPDLFENAFYFQVPLNATAAQQARLQALLVGAKVKWLTVTAATHDAIVAQISHLPHIIAAALVNQTKERFADQPLGMRLAAGGFKSVTRIAAADPTMWTAILLANAPVIRRQLADYIAHLQTLDQAIATQEAAAIHRFFAQAKHSRDQLNAPVKAPFYDLFLNLPDQVGTLAAVTGKLATAGISITNIQLLEVREDINGILQLTFSTAAAHQAAQALLATEYELIERG</sequence>
<evidence type="ECO:0000256" key="8">
    <source>
        <dbReference type="ARBA" id="ARBA00023027"/>
    </source>
</evidence>
<evidence type="ECO:0000256" key="1">
    <source>
        <dbReference type="ARBA" id="ARBA00005067"/>
    </source>
</evidence>
<dbReference type="FunFam" id="1.10.3660.10:FF:000003">
    <property type="entry name" value="Prephenate dehydrogenase"/>
    <property type="match status" value="1"/>
</dbReference>
<keyword evidence="7" id="KW-0560">Oxidoreductase</keyword>
<dbReference type="NCBIfam" id="NF005107">
    <property type="entry name" value="PRK06545.1-5"/>
    <property type="match status" value="1"/>
</dbReference>
<dbReference type="Proteomes" id="UP000050816">
    <property type="component" value="Unassembled WGS sequence"/>
</dbReference>
<dbReference type="PANTHER" id="PTHR21363:SF0">
    <property type="entry name" value="PREPHENATE DEHYDROGENASE [NADP(+)]"/>
    <property type="match status" value="1"/>
</dbReference>
<evidence type="ECO:0000313" key="14">
    <source>
        <dbReference type="Proteomes" id="UP000050816"/>
    </source>
</evidence>
<comment type="pathway">
    <text evidence="1">Amino-acid biosynthesis; L-tyrosine biosynthesis; (4-hydroxyphenyl)pyruvate from prephenate (NAD(+) route): step 1/1.</text>
</comment>
<dbReference type="SUPFAM" id="SSF51735">
    <property type="entry name" value="NAD(P)-binding Rossmann-fold domains"/>
    <property type="match status" value="1"/>
</dbReference>
<dbReference type="UniPathway" id="UPA00122">
    <property type="reaction ID" value="UER00961"/>
</dbReference>
<evidence type="ECO:0000256" key="9">
    <source>
        <dbReference type="ARBA" id="ARBA00023141"/>
    </source>
</evidence>
<gene>
    <name evidence="13" type="ORF">FC43_GL001663</name>
</gene>
<dbReference type="InterPro" id="IPR046826">
    <property type="entry name" value="PDH_N"/>
</dbReference>
<protein>
    <recommendedName>
        <fullName evidence="4">Prephenate dehydrogenase</fullName>
        <ecNumber evidence="3">1.3.1.12</ecNumber>
    </recommendedName>
</protein>
<dbReference type="FunFam" id="3.40.50.720:FF:000208">
    <property type="entry name" value="Prephenate dehydrogenase"/>
    <property type="match status" value="1"/>
</dbReference>
<dbReference type="AlphaFoldDB" id="A0A0R1UMH0"/>
<comment type="catalytic activity">
    <reaction evidence="10">
        <text>prephenate + NAD(+) = 3-(4-hydroxyphenyl)pyruvate + CO2 + NADH</text>
        <dbReference type="Rhea" id="RHEA:13869"/>
        <dbReference type="ChEBI" id="CHEBI:16526"/>
        <dbReference type="ChEBI" id="CHEBI:29934"/>
        <dbReference type="ChEBI" id="CHEBI:36242"/>
        <dbReference type="ChEBI" id="CHEBI:57540"/>
        <dbReference type="ChEBI" id="CHEBI:57945"/>
        <dbReference type="EC" id="1.3.1.12"/>
    </reaction>
</comment>
<comment type="caution">
    <text evidence="13">The sequence shown here is derived from an EMBL/GenBank/DDBJ whole genome shotgun (WGS) entry which is preliminary data.</text>
</comment>
<feature type="domain" description="ACT" evidence="12">
    <location>
        <begin position="291"/>
        <end position="360"/>
    </location>
</feature>
<dbReference type="PROSITE" id="PS51176">
    <property type="entry name" value="PDH_ADH"/>
    <property type="match status" value="1"/>
</dbReference>